<gene>
    <name evidence="2" type="ORF">PHAECO_LOCUS7607</name>
</gene>
<dbReference type="Proteomes" id="UP001153737">
    <property type="component" value="Chromosome 3"/>
</dbReference>
<reference evidence="2" key="1">
    <citation type="submission" date="2022-01" db="EMBL/GenBank/DDBJ databases">
        <authorList>
            <person name="King R."/>
        </authorList>
    </citation>
    <scope>NUCLEOTIDE SEQUENCE</scope>
</reference>
<feature type="region of interest" description="Disordered" evidence="1">
    <location>
        <begin position="159"/>
        <end position="178"/>
    </location>
</feature>
<sequence length="246" mass="28844">MDSGPEDLEVALFQNISENISEILIDWFLRAEYEKNIYEIHFVMGIYPTRKDKEINKKKYFDYKSLKKVRYNRSAEELCSAVEVVDISGMDWAPTYCPSNLPLEVLEWQKQDQIAYWKSRAISLELENKMLRQHLRNVYAKTIEDESSNNHINTTVGTEETMEDVGSVPTKNSNHRTCSNVNHEQQEVLPIIPENKNRLEEMQRIYGARAQKLMGMETAIQLNYERHLEQSKPVVWPSLPLNLKFE</sequence>
<name>A0A9N9SF17_PHACE</name>
<dbReference type="PANTHER" id="PTHR16238:SF7">
    <property type="entry name" value="GEM-ASSOCIATED PROTEIN 8"/>
    <property type="match status" value="1"/>
</dbReference>
<dbReference type="EMBL" id="OU896709">
    <property type="protein sequence ID" value="CAG9820105.1"/>
    <property type="molecule type" value="Genomic_DNA"/>
</dbReference>
<dbReference type="Pfam" id="PF15348">
    <property type="entry name" value="GEMIN8"/>
    <property type="match status" value="1"/>
</dbReference>
<protein>
    <submittedName>
        <fullName evidence="2">Uncharacterized protein</fullName>
    </submittedName>
</protein>
<accession>A0A9N9SF17</accession>
<dbReference type="GO" id="GO:0032797">
    <property type="term" value="C:SMN complex"/>
    <property type="evidence" value="ECO:0007669"/>
    <property type="project" value="InterPro"/>
</dbReference>
<evidence type="ECO:0000256" key="1">
    <source>
        <dbReference type="SAM" id="MobiDB-lite"/>
    </source>
</evidence>
<keyword evidence="3" id="KW-1185">Reference proteome</keyword>
<organism evidence="2 3">
    <name type="scientific">Phaedon cochleariae</name>
    <name type="common">Mustard beetle</name>
    <dbReference type="NCBI Taxonomy" id="80249"/>
    <lineage>
        <taxon>Eukaryota</taxon>
        <taxon>Metazoa</taxon>
        <taxon>Ecdysozoa</taxon>
        <taxon>Arthropoda</taxon>
        <taxon>Hexapoda</taxon>
        <taxon>Insecta</taxon>
        <taxon>Pterygota</taxon>
        <taxon>Neoptera</taxon>
        <taxon>Endopterygota</taxon>
        <taxon>Coleoptera</taxon>
        <taxon>Polyphaga</taxon>
        <taxon>Cucujiformia</taxon>
        <taxon>Chrysomeloidea</taxon>
        <taxon>Chrysomelidae</taxon>
        <taxon>Chrysomelinae</taxon>
        <taxon>Chrysomelini</taxon>
        <taxon>Phaedon</taxon>
    </lineage>
</organism>
<dbReference type="PANTHER" id="PTHR16238">
    <property type="entry name" value="GEM-ASSOCIATED PROTEIN 8"/>
    <property type="match status" value="1"/>
</dbReference>
<proteinExistence type="predicted"/>
<dbReference type="AlphaFoldDB" id="A0A9N9SF17"/>
<dbReference type="GO" id="GO:0000387">
    <property type="term" value="P:spliceosomal snRNP assembly"/>
    <property type="evidence" value="ECO:0007669"/>
    <property type="project" value="InterPro"/>
</dbReference>
<feature type="compositionally biased region" description="Polar residues" evidence="1">
    <location>
        <begin position="169"/>
        <end position="178"/>
    </location>
</feature>
<reference evidence="2" key="2">
    <citation type="submission" date="2022-10" db="EMBL/GenBank/DDBJ databases">
        <authorList>
            <consortium name="ENA_rothamsted_submissions"/>
            <consortium name="culmorum"/>
            <person name="King R."/>
        </authorList>
    </citation>
    <scope>NUCLEOTIDE SEQUENCE</scope>
</reference>
<dbReference type="OrthoDB" id="5989213at2759"/>
<evidence type="ECO:0000313" key="3">
    <source>
        <dbReference type="Proteomes" id="UP001153737"/>
    </source>
</evidence>
<evidence type="ECO:0000313" key="2">
    <source>
        <dbReference type="EMBL" id="CAG9820105.1"/>
    </source>
</evidence>
<dbReference type="InterPro" id="IPR034754">
    <property type="entry name" value="GEMIN8"/>
</dbReference>